<dbReference type="Pfam" id="PF03435">
    <property type="entry name" value="Sacchrp_dh_NADP"/>
    <property type="match status" value="1"/>
</dbReference>
<dbReference type="HOGENOM" id="CLU_063454_0_0_4"/>
<dbReference type="Proteomes" id="UP000008392">
    <property type="component" value="Chromosome"/>
</dbReference>
<name>G0AHX5_COLFT</name>
<dbReference type="PANTHER" id="PTHR43796">
    <property type="entry name" value="CARBOXYNORSPERMIDINE SYNTHASE"/>
    <property type="match status" value="1"/>
</dbReference>
<dbReference type="InterPro" id="IPR036291">
    <property type="entry name" value="NAD(P)-bd_dom_sf"/>
</dbReference>
<dbReference type="Gene3D" id="3.40.50.720">
    <property type="entry name" value="NAD(P)-binding Rossmann-like Domain"/>
    <property type="match status" value="1"/>
</dbReference>
<protein>
    <submittedName>
        <fullName evidence="2">Saccharopine dehydrogenase</fullName>
    </submittedName>
</protein>
<dbReference type="EMBL" id="CP002745">
    <property type="protein sequence ID" value="AEK60403.1"/>
    <property type="molecule type" value="Genomic_DNA"/>
</dbReference>
<dbReference type="STRING" id="1005048.CFU_0567"/>
<reference evidence="2 3" key="2">
    <citation type="journal article" date="2006" name="J. Microbiol. Methods">
        <title>Genomic flank-sequencing of plasposon insertion sites for rapid identification of functional genes.</title>
        <authorList>
            <person name="Leveau J.H."/>
            <person name="Gerards S."/>
            <person name="Fritsche K."/>
            <person name="Zondag G."/>
            <person name="van Veen J.A."/>
        </authorList>
    </citation>
    <scope>NUCLEOTIDE SEQUENCE [LARGE SCALE GENOMIC DNA]</scope>
    <source>
        <strain evidence="2 3">Ter331</strain>
    </source>
</reference>
<feature type="domain" description="Saccharopine dehydrogenase NADP binding" evidence="1">
    <location>
        <begin position="19"/>
        <end position="123"/>
    </location>
</feature>
<reference evidence="3" key="6">
    <citation type="submission" date="2011-05" db="EMBL/GenBank/DDBJ databases">
        <title>Complete sequence of Collimonas fungivorans Ter331.</title>
        <authorList>
            <person name="Leveau J.H."/>
        </authorList>
    </citation>
    <scope>NUCLEOTIDE SEQUENCE [LARGE SCALE GENOMIC DNA]</scope>
    <source>
        <strain evidence="3">Ter331</strain>
    </source>
</reference>
<accession>G0AHX5</accession>
<dbReference type="SUPFAM" id="SSF51735">
    <property type="entry name" value="NAD(P)-binding Rossmann-fold domains"/>
    <property type="match status" value="1"/>
</dbReference>
<evidence type="ECO:0000313" key="2">
    <source>
        <dbReference type="EMBL" id="AEK60403.1"/>
    </source>
</evidence>
<reference evidence="2 3" key="4">
    <citation type="journal article" date="2010" name="Environ. Microbiol.">
        <title>The bacterial genus Collimonas: mycophagy, weathering and other adaptive solutions to life in oligotrophic soil environments.</title>
        <authorList>
            <person name="Leveau J.H."/>
            <person name="Uroz S."/>
            <person name="de Boer W."/>
        </authorList>
    </citation>
    <scope>NUCLEOTIDE SEQUENCE [LARGE SCALE GENOMIC DNA]</scope>
    <source>
        <strain evidence="2 3">Ter331</strain>
    </source>
</reference>
<reference evidence="2 3" key="3">
    <citation type="journal article" date="2008" name="FEMS Microbiol. Ecol.">
        <title>Identification and characterization of genes underlying chitinolysis in Collimonas fungivorans Ter331.</title>
        <authorList>
            <person name="Fritsche K."/>
            <person name="de Boer W."/>
            <person name="Gerards S."/>
            <person name="van den Berg M."/>
            <person name="van Veen J.A."/>
            <person name="Leveau J.H."/>
        </authorList>
    </citation>
    <scope>NUCLEOTIDE SEQUENCE [LARGE SCALE GENOMIC DNA]</scope>
    <source>
        <strain evidence="2 3">Ter331</strain>
    </source>
</reference>
<dbReference type="PANTHER" id="PTHR43796:SF2">
    <property type="entry name" value="CARBOXYNORSPERMIDINE SYNTHASE"/>
    <property type="match status" value="1"/>
</dbReference>
<organism evidence="2 3">
    <name type="scientific">Collimonas fungivorans (strain Ter331)</name>
    <dbReference type="NCBI Taxonomy" id="1005048"/>
    <lineage>
        <taxon>Bacteria</taxon>
        <taxon>Pseudomonadati</taxon>
        <taxon>Pseudomonadota</taxon>
        <taxon>Betaproteobacteria</taxon>
        <taxon>Burkholderiales</taxon>
        <taxon>Oxalobacteraceae</taxon>
        <taxon>Collimonas</taxon>
    </lineage>
</organism>
<evidence type="ECO:0000259" key="1">
    <source>
        <dbReference type="Pfam" id="PF03435"/>
    </source>
</evidence>
<dbReference type="InterPro" id="IPR005097">
    <property type="entry name" value="Sacchrp_dh_NADP-bd"/>
</dbReference>
<dbReference type="RefSeq" id="WP_014004558.1">
    <property type="nucleotide sequence ID" value="NC_015856.1"/>
</dbReference>
<proteinExistence type="predicted"/>
<dbReference type="eggNOG" id="COG1748">
    <property type="taxonomic scope" value="Bacteria"/>
</dbReference>
<keyword evidence="3" id="KW-1185">Reference proteome</keyword>
<gene>
    <name evidence="2" type="ordered locus">CFU_0567</name>
</gene>
<dbReference type="KEGG" id="cfu:CFU_0567"/>
<reference evidence="2 3" key="1">
    <citation type="journal article" date="2004" name="Environ. Microbiol.">
        <title>Phylogeny-function analysis of (meta)genomic libraries: screening for expression of ribosomal RNA genes by large-insert library fluorescent in situ hybridization (LIL-FISH).</title>
        <authorList>
            <person name="Leveau J.H."/>
            <person name="Gerards S."/>
            <person name="de Boer W."/>
            <person name="van Veen J.A."/>
        </authorList>
    </citation>
    <scope>NUCLEOTIDE SEQUENCE [LARGE SCALE GENOMIC DNA]</scope>
    <source>
        <strain evidence="2 3">Ter331</strain>
    </source>
</reference>
<evidence type="ECO:0000313" key="3">
    <source>
        <dbReference type="Proteomes" id="UP000008392"/>
    </source>
</evidence>
<reference evidence="2 3" key="5">
    <citation type="journal article" date="2011" name="ISME J.">
        <title>Dual transcriptional profiling of a bacterial/fungal confrontation: Collimonas fungivorans versus Aspergillus niger.</title>
        <authorList>
            <person name="Mela F."/>
            <person name="Fritsche K."/>
            <person name="de Boer W."/>
            <person name="van Veen J.A."/>
            <person name="de Graaff L.H."/>
            <person name="van den Berg M."/>
            <person name="Leveau J.H."/>
        </authorList>
    </citation>
    <scope>NUCLEOTIDE SEQUENCE [LARGE SCALE GENOMIC DNA]</scope>
    <source>
        <strain evidence="2 3">Ter331</strain>
    </source>
</reference>
<sequence>MTEEKNISACSPGESAYKVLLIGGYGFFGRRLAERLALDPLLHVTIAGRDMAAAQMLADSLNRRTATERFSACRIDVSEAGLATRIRASRADMVIHASGPFQGQGYEVARACIEARVHYADLADGRDFVSGIITLDADARQADLFVTSGASSVPALSGAVVDELAGNFSELHGIDVGISPGNRTERGLATVGAILGYCGASFPQWRAGRWQQAFGWQGLRRQNYRAPVGGRWLANCDVPDLQLFPERYPGVQRVSFGAGLELPLLHFGVWLMSGMRRAGLVQNWSRHAAILKKLSDLFIRFGSDAGAMHVELDGLGIDGAKQHRRWTLIAANGDGPYVPVLASAILAGKLARNQTTRRGAFPCIGILKLEDFLDVMQGLAITTESSAK</sequence>
<dbReference type="AlphaFoldDB" id="G0AHX5"/>